<evidence type="ECO:0000256" key="2">
    <source>
        <dbReference type="ARBA" id="ARBA00006555"/>
    </source>
</evidence>
<dbReference type="Gene3D" id="1.25.40.10">
    <property type="entry name" value="Tetratricopeptide repeat domain"/>
    <property type="match status" value="1"/>
</dbReference>
<dbReference type="InterPro" id="IPR011990">
    <property type="entry name" value="TPR-like_helical_dom_sf"/>
</dbReference>
<evidence type="ECO:0000256" key="7">
    <source>
        <dbReference type="ARBA" id="ARBA00022927"/>
    </source>
</evidence>
<gene>
    <name evidence="12" type="ORF">I4W93_019485</name>
</gene>
<dbReference type="EMBL" id="JAERPS020000011">
    <property type="protein sequence ID" value="MBZ9613781.1"/>
    <property type="molecule type" value="Genomic_DNA"/>
</dbReference>
<dbReference type="PANTHER" id="PTHR33446:SF14">
    <property type="entry name" value="PROTEIN TONB"/>
    <property type="match status" value="1"/>
</dbReference>
<keyword evidence="13" id="KW-1185">Reference proteome</keyword>
<dbReference type="NCBIfam" id="TIGR01352">
    <property type="entry name" value="tonB_Cterm"/>
    <property type="match status" value="1"/>
</dbReference>
<evidence type="ECO:0000313" key="13">
    <source>
        <dbReference type="Proteomes" id="UP000663814"/>
    </source>
</evidence>
<organism evidence="12 13">
    <name type="scientific">Rheinheimera maricola</name>
    <dbReference type="NCBI Taxonomy" id="2793282"/>
    <lineage>
        <taxon>Bacteria</taxon>
        <taxon>Pseudomonadati</taxon>
        <taxon>Pseudomonadota</taxon>
        <taxon>Gammaproteobacteria</taxon>
        <taxon>Chromatiales</taxon>
        <taxon>Chromatiaceae</taxon>
        <taxon>Rheinheimera</taxon>
    </lineage>
</organism>
<dbReference type="SMART" id="SM00671">
    <property type="entry name" value="SEL1"/>
    <property type="match status" value="1"/>
</dbReference>
<dbReference type="InterPro" id="IPR006260">
    <property type="entry name" value="TonB/TolA_C"/>
</dbReference>
<evidence type="ECO:0000313" key="12">
    <source>
        <dbReference type="EMBL" id="MBZ9613781.1"/>
    </source>
</evidence>
<dbReference type="InterPro" id="IPR037682">
    <property type="entry name" value="TonB_C"/>
</dbReference>
<accession>A0ABS7XDX4</accession>
<proteinExistence type="inferred from homology"/>
<dbReference type="PANTHER" id="PTHR33446">
    <property type="entry name" value="PROTEIN TONB-RELATED"/>
    <property type="match status" value="1"/>
</dbReference>
<sequence>MKKWLWLALLGCSVAQADMLDALKSYENKHYAEAQQQFAELLPLGNELAAFNLGAMAYQGEGQPANLTQALAYFMLAAELRYEKAAELLPALVKQATEQQLEQANQQLEQLKRVVAIKPTALDKSLDADSPEPIERTYPKYPRSAALNGQFGYVKLRFLVNEQGSVTAIDTLDTYPEKVFEASAVKAVKQWRYAASGKKHIMNIRLDYSLDGGVRLSEVQRIMNKHKLWDYAAAGAPQYQFTLGTVLALIAVQSPNHFVFDPKLPLAVQPDFSIFDKRAALRAELDGFWGYATVRVAKDGTITEQIKTRFEDNAELTNLVGRKLKGKVEAETYALARLSADGATKVRVTPEIRVSRAMSGLFWWEQAAKNGSADAQRLMAAYDAQWEDYLLQQQHAEVMAWTGTRMIIDGQREQGMQLLEQAIAKNYAPATEMKQQFM</sequence>
<dbReference type="SUPFAM" id="SSF81901">
    <property type="entry name" value="HCP-like"/>
    <property type="match status" value="1"/>
</dbReference>
<keyword evidence="4" id="KW-1003">Cell membrane</keyword>
<protein>
    <submittedName>
        <fullName evidence="12">TonB family protein</fullName>
    </submittedName>
</protein>
<evidence type="ECO:0000256" key="3">
    <source>
        <dbReference type="ARBA" id="ARBA00022448"/>
    </source>
</evidence>
<reference evidence="12 13" key="2">
    <citation type="submission" date="2021-08" db="EMBL/GenBank/DDBJ databases">
        <title>Rheinheimera aquimaris sp. nov., isolated from seawater of the East Sea in Korea.</title>
        <authorList>
            <person name="Kim K.H."/>
            <person name="Wenting R."/>
            <person name="Kim K.R."/>
            <person name="Jeon C.O."/>
        </authorList>
    </citation>
    <scope>NUCLEOTIDE SEQUENCE [LARGE SCALE GENOMIC DNA]</scope>
    <source>
        <strain evidence="12 13">MA-13</strain>
    </source>
</reference>
<dbReference type="InterPro" id="IPR051045">
    <property type="entry name" value="TonB-dependent_transducer"/>
</dbReference>
<reference evidence="12 13" key="1">
    <citation type="submission" date="2020-12" db="EMBL/GenBank/DDBJ databases">
        <authorList>
            <person name="Ruan W."/>
            <person name="Khan S.A."/>
            <person name="Jeon C.O."/>
        </authorList>
    </citation>
    <scope>NUCLEOTIDE SEQUENCE [LARGE SCALE GENOMIC DNA]</scope>
    <source>
        <strain evidence="12 13">MA-13</strain>
    </source>
</reference>
<feature type="domain" description="TonB C-terminal" evidence="11">
    <location>
        <begin position="126"/>
        <end position="217"/>
    </location>
</feature>
<evidence type="ECO:0000256" key="8">
    <source>
        <dbReference type="ARBA" id="ARBA00022989"/>
    </source>
</evidence>
<dbReference type="InterPro" id="IPR006597">
    <property type="entry name" value="Sel1-like"/>
</dbReference>
<dbReference type="PROSITE" id="PS52015">
    <property type="entry name" value="TONB_CTD"/>
    <property type="match status" value="1"/>
</dbReference>
<keyword evidence="8" id="KW-1133">Transmembrane helix</keyword>
<evidence type="ECO:0000259" key="11">
    <source>
        <dbReference type="PROSITE" id="PS52015"/>
    </source>
</evidence>
<evidence type="ECO:0000256" key="6">
    <source>
        <dbReference type="ARBA" id="ARBA00022692"/>
    </source>
</evidence>
<keyword evidence="5" id="KW-0997">Cell inner membrane</keyword>
<evidence type="ECO:0000256" key="4">
    <source>
        <dbReference type="ARBA" id="ARBA00022475"/>
    </source>
</evidence>
<evidence type="ECO:0000256" key="9">
    <source>
        <dbReference type="ARBA" id="ARBA00023136"/>
    </source>
</evidence>
<keyword evidence="10" id="KW-0732">Signal</keyword>
<keyword evidence="6" id="KW-0812">Transmembrane</keyword>
<feature type="signal peptide" evidence="10">
    <location>
        <begin position="1"/>
        <end position="17"/>
    </location>
</feature>
<dbReference type="SUPFAM" id="SSF74653">
    <property type="entry name" value="TolA/TonB C-terminal domain"/>
    <property type="match status" value="1"/>
</dbReference>
<dbReference type="Gene3D" id="3.30.2420.10">
    <property type="entry name" value="TonB"/>
    <property type="match status" value="1"/>
</dbReference>
<comment type="caution">
    <text evidence="12">The sequence shown here is derived from an EMBL/GenBank/DDBJ whole genome shotgun (WGS) entry which is preliminary data.</text>
</comment>
<keyword evidence="7" id="KW-0653">Protein transport</keyword>
<keyword evidence="3" id="KW-0813">Transport</keyword>
<evidence type="ECO:0000256" key="1">
    <source>
        <dbReference type="ARBA" id="ARBA00004383"/>
    </source>
</evidence>
<dbReference type="RefSeq" id="WP_205313532.1">
    <property type="nucleotide sequence ID" value="NZ_JAERPS020000011.1"/>
</dbReference>
<dbReference type="Pfam" id="PF03544">
    <property type="entry name" value="TonB_C"/>
    <property type="match status" value="1"/>
</dbReference>
<evidence type="ECO:0000256" key="5">
    <source>
        <dbReference type="ARBA" id="ARBA00022519"/>
    </source>
</evidence>
<evidence type="ECO:0000256" key="10">
    <source>
        <dbReference type="SAM" id="SignalP"/>
    </source>
</evidence>
<comment type="similarity">
    <text evidence="2">Belongs to the TonB family.</text>
</comment>
<name>A0ABS7XDX4_9GAMM</name>
<feature type="chain" id="PRO_5046390470" evidence="10">
    <location>
        <begin position="18"/>
        <end position="438"/>
    </location>
</feature>
<dbReference type="Proteomes" id="UP000663814">
    <property type="component" value="Unassembled WGS sequence"/>
</dbReference>
<keyword evidence="9" id="KW-0472">Membrane</keyword>
<comment type="subcellular location">
    <subcellularLocation>
        <location evidence="1">Cell inner membrane</location>
        <topology evidence="1">Single-pass membrane protein</topology>
        <orientation evidence="1">Periplasmic side</orientation>
    </subcellularLocation>
</comment>